<dbReference type="SUPFAM" id="SSF53187">
    <property type="entry name" value="Zn-dependent exopeptidases"/>
    <property type="match status" value="1"/>
</dbReference>
<keyword evidence="6" id="KW-0862">Zinc</keyword>
<dbReference type="PANTHER" id="PTHR43808:SF25">
    <property type="entry name" value="PEPTIDASE M20 DIMERISATION DOMAIN-CONTAINING PROTEIN"/>
    <property type="match status" value="1"/>
</dbReference>
<dbReference type="InterPro" id="IPR010182">
    <property type="entry name" value="ArgE/DapE"/>
</dbReference>
<evidence type="ECO:0000256" key="5">
    <source>
        <dbReference type="ARBA" id="ARBA00022801"/>
    </source>
</evidence>
<dbReference type="EMBL" id="CP030926">
    <property type="protein sequence ID" value="AXN37194.1"/>
    <property type="molecule type" value="Genomic_DNA"/>
</dbReference>
<dbReference type="NCBIfam" id="TIGR01910">
    <property type="entry name" value="DapE-ArgE"/>
    <property type="match status" value="1"/>
</dbReference>
<keyword evidence="4" id="KW-0479">Metal-binding</keyword>
<proteinExistence type="inferred from homology"/>
<dbReference type="PANTHER" id="PTHR43808">
    <property type="entry name" value="ACETYLORNITHINE DEACETYLASE"/>
    <property type="match status" value="1"/>
</dbReference>
<dbReference type="InterPro" id="IPR050072">
    <property type="entry name" value="Peptidase_M20A"/>
</dbReference>
<evidence type="ECO:0000256" key="4">
    <source>
        <dbReference type="ARBA" id="ARBA00022723"/>
    </source>
</evidence>
<evidence type="ECO:0000313" key="9">
    <source>
        <dbReference type="EMBL" id="AXN37194.1"/>
    </source>
</evidence>
<gene>
    <name evidence="9" type="ORF">DTO10_01465</name>
</gene>
<dbReference type="Pfam" id="PF01546">
    <property type="entry name" value="Peptidase_M20"/>
    <property type="match status" value="1"/>
</dbReference>
<comment type="cofactor">
    <cofactor evidence="1">
        <name>Co(2+)</name>
        <dbReference type="ChEBI" id="CHEBI:48828"/>
    </cofactor>
</comment>
<comment type="similarity">
    <text evidence="3">Belongs to the peptidase M20A family.</text>
</comment>
<keyword evidence="10" id="KW-1185">Reference proteome</keyword>
<dbReference type="Proteomes" id="UP000260457">
    <property type="component" value="Chromosome"/>
</dbReference>
<evidence type="ECO:0000256" key="2">
    <source>
        <dbReference type="ARBA" id="ARBA00001947"/>
    </source>
</evidence>
<dbReference type="InterPro" id="IPR036264">
    <property type="entry name" value="Bact_exopeptidase_dim_dom"/>
</dbReference>
<dbReference type="Pfam" id="PF07687">
    <property type="entry name" value="M20_dimer"/>
    <property type="match status" value="1"/>
</dbReference>
<evidence type="ECO:0000256" key="6">
    <source>
        <dbReference type="ARBA" id="ARBA00022833"/>
    </source>
</evidence>
<keyword evidence="5" id="KW-0378">Hydrolase</keyword>
<keyword evidence="7" id="KW-0170">Cobalt</keyword>
<feature type="domain" description="Peptidase M20 dimerisation" evidence="8">
    <location>
        <begin position="207"/>
        <end position="317"/>
    </location>
</feature>
<protein>
    <submittedName>
        <fullName evidence="9">Peptidase</fullName>
    </submittedName>
</protein>
<sequence length="428" mass="47353">MREENGDMYEEKISTWLNEHRTNGIRLLQKLVQEPSKRGQEGSAQAIVVEKCRQLGLEIDLWEIGDEKLRNHPHFYCDRKDFKGNPNLVAIKRGIGNGKSLILNGHIDVVPEGGHAAWHDDPYSGMEKDGKVFGRGTTDMKGGNVSLLLALEAIIESGIQLKGDVIFQSVIEEESGGAGTLAAVLRGYRADGAIIPEPTNMKLFPLQQGSMWFRLIVKGKSAHGGTRYEGVSAIDKAISVMLEIKKLEKERNESLRHSLYKNVKIPIPINIGSIQSGNWPSSVPDTAVLEGRFGIAPTETMEAAQRSLMQCIEALNETDAWFKEKPIELEWFGARWLPGSLELEHPLMKTLGAYYEKVMGEQPLVEASPWATDGGYLSSVGSTPVVVFGPGETKLAHDSNEYIEVDKMMDVAKIIALTIIEWCGVEEQ</sequence>
<evidence type="ECO:0000313" key="10">
    <source>
        <dbReference type="Proteomes" id="UP000260457"/>
    </source>
</evidence>
<accession>A0ABN5MVI7</accession>
<evidence type="ECO:0000256" key="1">
    <source>
        <dbReference type="ARBA" id="ARBA00001941"/>
    </source>
</evidence>
<dbReference type="Gene3D" id="3.30.70.360">
    <property type="match status" value="1"/>
</dbReference>
<dbReference type="Gene3D" id="3.40.630.10">
    <property type="entry name" value="Zn peptidases"/>
    <property type="match status" value="1"/>
</dbReference>
<organism evidence="9 10">
    <name type="scientific">Peribacillus butanolivorans</name>
    <dbReference type="NCBI Taxonomy" id="421767"/>
    <lineage>
        <taxon>Bacteria</taxon>
        <taxon>Bacillati</taxon>
        <taxon>Bacillota</taxon>
        <taxon>Bacilli</taxon>
        <taxon>Bacillales</taxon>
        <taxon>Bacillaceae</taxon>
        <taxon>Peribacillus</taxon>
    </lineage>
</organism>
<evidence type="ECO:0000256" key="3">
    <source>
        <dbReference type="ARBA" id="ARBA00006247"/>
    </source>
</evidence>
<reference evidence="9 10" key="1">
    <citation type="submission" date="2018-07" db="EMBL/GenBank/DDBJ databases">
        <title>The molecular basis for the intramolecular migration of carboxyl group in the catabolism of para-hydroxybenzoate via gentisate.</title>
        <authorList>
            <person name="Zhao H."/>
            <person name="Xu Y."/>
            <person name="Lin S."/>
            <person name="Spain J.C."/>
            <person name="Zhou N.-Y."/>
        </authorList>
    </citation>
    <scope>NUCLEOTIDE SEQUENCE [LARGE SCALE GENOMIC DNA]</scope>
    <source>
        <strain evidence="9 10">PHB-7a</strain>
    </source>
</reference>
<comment type="cofactor">
    <cofactor evidence="2">
        <name>Zn(2+)</name>
        <dbReference type="ChEBI" id="CHEBI:29105"/>
    </cofactor>
</comment>
<evidence type="ECO:0000259" key="8">
    <source>
        <dbReference type="Pfam" id="PF07687"/>
    </source>
</evidence>
<dbReference type="InterPro" id="IPR011650">
    <property type="entry name" value="Peptidase_M20_dimer"/>
</dbReference>
<dbReference type="SUPFAM" id="SSF55031">
    <property type="entry name" value="Bacterial exopeptidase dimerisation domain"/>
    <property type="match status" value="1"/>
</dbReference>
<dbReference type="InterPro" id="IPR002933">
    <property type="entry name" value="Peptidase_M20"/>
</dbReference>
<name>A0ABN5MVI7_9BACI</name>
<evidence type="ECO:0000256" key="7">
    <source>
        <dbReference type="ARBA" id="ARBA00023285"/>
    </source>
</evidence>
<dbReference type="NCBIfam" id="NF005373">
    <property type="entry name" value="PRK06915.1"/>
    <property type="match status" value="1"/>
</dbReference>